<dbReference type="STRING" id="1504633.A0A2T7BZU7"/>
<reference evidence="2 3" key="1">
    <citation type="submission" date="2018-04" db="EMBL/GenBank/DDBJ databases">
        <title>WGS assembly of Panicum hallii var. hallii HAL2.</title>
        <authorList>
            <person name="Lovell J."/>
            <person name="Jenkins J."/>
            <person name="Lowry D."/>
            <person name="Mamidi S."/>
            <person name="Sreedasyam A."/>
            <person name="Weng X."/>
            <person name="Barry K."/>
            <person name="Bonette J."/>
            <person name="Campitelli B."/>
            <person name="Daum C."/>
            <person name="Gordon S."/>
            <person name="Gould B."/>
            <person name="Lipzen A."/>
            <person name="MacQueen A."/>
            <person name="Palacio-Mejia J."/>
            <person name="Plott C."/>
            <person name="Shakirov E."/>
            <person name="Shu S."/>
            <person name="Yoshinaga Y."/>
            <person name="Zane M."/>
            <person name="Rokhsar D."/>
            <person name="Grimwood J."/>
            <person name="Schmutz J."/>
            <person name="Juenger T."/>
        </authorList>
    </citation>
    <scope>NUCLEOTIDE SEQUENCE [LARGE SCALE GENOMIC DNA]</scope>
    <source>
        <strain evidence="3">cv. HAL2</strain>
    </source>
</reference>
<dbReference type="InterPro" id="IPR011676">
    <property type="entry name" value="DUF1618"/>
</dbReference>
<keyword evidence="3" id="KW-1185">Reference proteome</keyword>
<dbReference type="Proteomes" id="UP000244336">
    <property type="component" value="Chromosome 9"/>
</dbReference>
<dbReference type="PANTHER" id="PTHR33086">
    <property type="entry name" value="OS05G0468200 PROTEIN-RELATED"/>
    <property type="match status" value="1"/>
</dbReference>
<feature type="domain" description="DUF1618" evidence="1">
    <location>
        <begin position="221"/>
        <end position="355"/>
    </location>
</feature>
<organism evidence="2 3">
    <name type="scientific">Panicum hallii var. hallii</name>
    <dbReference type="NCBI Taxonomy" id="1504633"/>
    <lineage>
        <taxon>Eukaryota</taxon>
        <taxon>Viridiplantae</taxon>
        <taxon>Streptophyta</taxon>
        <taxon>Embryophyta</taxon>
        <taxon>Tracheophyta</taxon>
        <taxon>Spermatophyta</taxon>
        <taxon>Magnoliopsida</taxon>
        <taxon>Liliopsida</taxon>
        <taxon>Poales</taxon>
        <taxon>Poaceae</taxon>
        <taxon>PACMAD clade</taxon>
        <taxon>Panicoideae</taxon>
        <taxon>Panicodae</taxon>
        <taxon>Paniceae</taxon>
        <taxon>Panicinae</taxon>
        <taxon>Panicum</taxon>
        <taxon>Panicum sect. Panicum</taxon>
    </lineage>
</organism>
<sequence>MAPACVLLGRAVYFRKHPVAGVVGGTTRWQSSSEPIPSVDAIEADIATYMRAMTPDLQVVDPPGVSCLTIVRPHPSHPFPKHGYAWNQQSGNAVAADKNLVLIYVGSYRPISTYGGCYLLVDTASSSLSRIPGVHHNSFPYSCVGAAGAVIMAREGGAFVLAELLFKLPSPAEPGVPAFGKLCLWQSSEWVYRVGRLPAELRHTWRLHTSFSVQSRNLLCWVDLLHGLLLCDLGRNGEVDSPDDLPDLGMSFVPLPHSCSIGEHHHRRLIPQDFCTMACVDGTIKFLTMEGFVEHNPIALVTFALDLDGPSPTWMKDTVLRLDDLWADKTLISKGVPRITPLFPMLSTQEHDVVYLVIGGRVDDVEGYKVERAQLLLSVDMRKAMVISATQDDCPETLLRWRHILVINAS</sequence>
<name>A0A2T7BZU7_9POAL</name>
<gene>
    <name evidence="2" type="ORF">GQ55_9G052700</name>
</gene>
<accession>A0A2T7BZU7</accession>
<protein>
    <recommendedName>
        <fullName evidence="1">DUF1618 domain-containing protein</fullName>
    </recommendedName>
</protein>
<dbReference type="AlphaFoldDB" id="A0A2T7BZU7"/>
<dbReference type="PANTHER" id="PTHR33086:SF93">
    <property type="entry name" value="DUF1618 DOMAIN-CONTAINING PROTEIN"/>
    <property type="match status" value="1"/>
</dbReference>
<evidence type="ECO:0000313" key="2">
    <source>
        <dbReference type="EMBL" id="PUZ36620.1"/>
    </source>
</evidence>
<dbReference type="OrthoDB" id="628661at2759"/>
<dbReference type="Gramene" id="PUZ36620">
    <property type="protein sequence ID" value="PUZ36620"/>
    <property type="gene ID" value="GQ55_9G052700"/>
</dbReference>
<dbReference type="EMBL" id="CM009757">
    <property type="protein sequence ID" value="PUZ36620.1"/>
    <property type="molecule type" value="Genomic_DNA"/>
</dbReference>
<evidence type="ECO:0000313" key="3">
    <source>
        <dbReference type="Proteomes" id="UP000244336"/>
    </source>
</evidence>
<proteinExistence type="predicted"/>
<dbReference type="Pfam" id="PF07762">
    <property type="entry name" value="DUF1618"/>
    <property type="match status" value="1"/>
</dbReference>
<evidence type="ECO:0000259" key="1">
    <source>
        <dbReference type="Pfam" id="PF07762"/>
    </source>
</evidence>